<evidence type="ECO:0000256" key="12">
    <source>
        <dbReference type="ARBA" id="ARBA00023204"/>
    </source>
</evidence>
<dbReference type="PANTHER" id="PTHR12604:SF4">
    <property type="entry name" value="X-RAY REPAIR CROSS-COMPLEMENTING PROTEIN 5"/>
    <property type="match status" value="1"/>
</dbReference>
<dbReference type="InterPro" id="IPR024193">
    <property type="entry name" value="Ku80"/>
</dbReference>
<evidence type="ECO:0000256" key="1">
    <source>
        <dbReference type="ARBA" id="ARBA00004123"/>
    </source>
</evidence>
<evidence type="ECO:0000256" key="7">
    <source>
        <dbReference type="ARBA" id="ARBA00022801"/>
    </source>
</evidence>
<evidence type="ECO:0000256" key="13">
    <source>
        <dbReference type="ARBA" id="ARBA00023242"/>
    </source>
</evidence>
<keyword evidence="6" id="KW-0227">DNA damage</keyword>
<dbReference type="InterPro" id="IPR036465">
    <property type="entry name" value="vWFA_dom_sf"/>
</dbReference>
<keyword evidence="17" id="KW-1185">Reference proteome</keyword>
<dbReference type="InterPro" id="IPR036494">
    <property type="entry name" value="Ku_C_sf"/>
</dbReference>
<dbReference type="SUPFAM" id="SSF100939">
    <property type="entry name" value="SPOC domain-like"/>
    <property type="match status" value="1"/>
</dbReference>
<dbReference type="GO" id="GO:0003684">
    <property type="term" value="F:damaged DNA binding"/>
    <property type="evidence" value="ECO:0007669"/>
    <property type="project" value="InterPro"/>
</dbReference>
<dbReference type="InterPro" id="IPR006164">
    <property type="entry name" value="DNA_bd_Ku70/Ku80"/>
</dbReference>
<dbReference type="GO" id="GO:0042162">
    <property type="term" value="F:telomeric DNA binding"/>
    <property type="evidence" value="ECO:0007669"/>
    <property type="project" value="InterPro"/>
</dbReference>
<evidence type="ECO:0000256" key="5">
    <source>
        <dbReference type="ARBA" id="ARBA00022741"/>
    </source>
</evidence>
<feature type="domain" description="VWFA" evidence="15">
    <location>
        <begin position="7"/>
        <end position="234"/>
    </location>
</feature>
<dbReference type="Gene3D" id="1.10.1600.10">
    <property type="match status" value="1"/>
</dbReference>
<dbReference type="HOGENOM" id="CLU_010975_2_2_1"/>
<dbReference type="PROSITE" id="PS50234">
    <property type="entry name" value="VWFA"/>
    <property type="match status" value="1"/>
</dbReference>
<dbReference type="SUPFAM" id="SSF53300">
    <property type="entry name" value="vWA-like"/>
    <property type="match status" value="1"/>
</dbReference>
<feature type="compositionally biased region" description="Acidic residues" evidence="14">
    <location>
        <begin position="588"/>
        <end position="610"/>
    </location>
</feature>
<evidence type="ECO:0000256" key="10">
    <source>
        <dbReference type="ARBA" id="ARBA00023125"/>
    </source>
</evidence>
<evidence type="ECO:0000256" key="6">
    <source>
        <dbReference type="ARBA" id="ARBA00022763"/>
    </source>
</evidence>
<protein>
    <recommendedName>
        <fullName evidence="15">VWFA domain-containing protein</fullName>
    </recommendedName>
</protein>
<comment type="similarity">
    <text evidence="3">Belongs to the ku80 family.</text>
</comment>
<dbReference type="OMA" id="MASNKEC"/>
<dbReference type="VEuPathDB" id="FungiDB:PYU1_G012698"/>
<reference evidence="17" key="2">
    <citation type="submission" date="2010-04" db="EMBL/GenBank/DDBJ databases">
        <authorList>
            <person name="Buell R."/>
            <person name="Hamilton J."/>
            <person name="Hostetler J."/>
        </authorList>
    </citation>
    <scope>NUCLEOTIDE SEQUENCE [LARGE SCALE GENOMIC DNA]</scope>
    <source>
        <strain evidence="17">DAOM:BR144</strain>
    </source>
</reference>
<dbReference type="Pfam" id="PF02735">
    <property type="entry name" value="Ku"/>
    <property type="match status" value="1"/>
</dbReference>
<dbReference type="EMBL" id="GL376588">
    <property type="status" value="NOT_ANNOTATED_CDS"/>
    <property type="molecule type" value="Genomic_DNA"/>
</dbReference>
<keyword evidence="13" id="KW-0539">Nucleus</keyword>
<dbReference type="InterPro" id="IPR002035">
    <property type="entry name" value="VWF_A"/>
</dbReference>
<dbReference type="CDD" id="cd00873">
    <property type="entry name" value="KU80"/>
    <property type="match status" value="1"/>
</dbReference>
<comment type="subcellular location">
    <subcellularLocation>
        <location evidence="2">Chromosome</location>
    </subcellularLocation>
    <subcellularLocation>
        <location evidence="1">Nucleus</location>
    </subcellularLocation>
</comment>
<dbReference type="InterPro" id="IPR016194">
    <property type="entry name" value="SPOC-like_C_dom_sf"/>
</dbReference>
<name>K3X675_GLOUD</name>
<keyword evidence="7" id="KW-0378">Hydrolase</keyword>
<keyword evidence="5" id="KW-0547">Nucleotide-binding</keyword>
<dbReference type="GO" id="GO:0005524">
    <property type="term" value="F:ATP binding"/>
    <property type="evidence" value="ECO:0007669"/>
    <property type="project" value="UniProtKB-KW"/>
</dbReference>
<dbReference type="GO" id="GO:0005694">
    <property type="term" value="C:chromosome"/>
    <property type="evidence" value="ECO:0007669"/>
    <property type="project" value="UniProtKB-SubCell"/>
</dbReference>
<dbReference type="Gene3D" id="3.40.50.410">
    <property type="entry name" value="von Willebrand factor, type A domain"/>
    <property type="match status" value="1"/>
</dbReference>
<keyword evidence="4" id="KW-0158">Chromosome</keyword>
<keyword evidence="10" id="KW-0238">DNA-binding</keyword>
<reference evidence="17" key="1">
    <citation type="journal article" date="2010" name="Genome Biol.">
        <title>Genome sequence of the necrotrophic plant pathogen Pythium ultimum reveals original pathogenicity mechanisms and effector repertoire.</title>
        <authorList>
            <person name="Levesque C.A."/>
            <person name="Brouwer H."/>
            <person name="Cano L."/>
            <person name="Hamilton J.P."/>
            <person name="Holt C."/>
            <person name="Huitema E."/>
            <person name="Raffaele S."/>
            <person name="Robideau G.P."/>
            <person name="Thines M."/>
            <person name="Win J."/>
            <person name="Zerillo M.M."/>
            <person name="Beakes G.W."/>
            <person name="Boore J.L."/>
            <person name="Busam D."/>
            <person name="Dumas B."/>
            <person name="Ferriera S."/>
            <person name="Fuerstenberg S.I."/>
            <person name="Gachon C.M."/>
            <person name="Gaulin E."/>
            <person name="Govers F."/>
            <person name="Grenville-Briggs L."/>
            <person name="Horner N."/>
            <person name="Hostetler J."/>
            <person name="Jiang R.H."/>
            <person name="Johnson J."/>
            <person name="Krajaejun T."/>
            <person name="Lin H."/>
            <person name="Meijer H.J."/>
            <person name="Moore B."/>
            <person name="Morris P."/>
            <person name="Phuntmart V."/>
            <person name="Puiu D."/>
            <person name="Shetty J."/>
            <person name="Stajich J.E."/>
            <person name="Tripathy S."/>
            <person name="Wawra S."/>
            <person name="van West P."/>
            <person name="Whitty B.R."/>
            <person name="Coutinho P.M."/>
            <person name="Henrissat B."/>
            <person name="Martin F."/>
            <person name="Thomas P.D."/>
            <person name="Tyler B.M."/>
            <person name="De Vries R.P."/>
            <person name="Kamoun S."/>
            <person name="Yandell M."/>
            <person name="Tisserat N."/>
            <person name="Buell C.R."/>
        </authorList>
    </citation>
    <scope>NUCLEOTIDE SEQUENCE</scope>
    <source>
        <strain evidence="17">DAOM:BR144</strain>
    </source>
</reference>
<sequence length="771" mass="85875">MSRSKEATVVLLGAGASMRAPLRERVHKSKADADSKELNTRFDAAVAAVESFIQQKLFFKPKDEVGIVAYGSEETDNQLNEEQDEDEDGYRNVSILWSIDTPTLHMCERLRKLKPASGASDTKVDILDGLIVALDLLFRRTEGKKYEKRLLVITDAADRITDAADVESVVQMIQDMDVKLQIVGIDFTNTTGGVKKEEEQPDSMNQEDSEHDVKREDAAAPSVKVENEKMLVSIAQEVGGEVNAVSKRMHLLVQGMKKTVALTTKFRGMLEIGSGFGIPVFCYLKTKVATLPRLSKESQLSYDKETQGKVKVDRRYTTPQNPDEEVAPDQQVKAYRYGKEKVPFSSADVEFFKLQTEKSLKVLGFLDKKLLNRWKFTDGTDIFIAEPGKPHAAQCLAALIEGMKELDQVAIARFVARKNAAPKIVALIPHSPGSADNYYAFWSQQLPYEEDLRSYEFAPLKMSKHRPSDAQQAAADKLVDSLSVRDDKVDEFGSCFNPVIHRFFHAVSTRAFQEDAAVPPLPSYVDTCLNIDDARKQRIQPVIQSFGGAFQLKEAIKTRNDRKKKWFWSDVATTGLPMAVKEEPRDDNGDDDDAAAEPAQDDDAGSDIDLDELLDSGDVTSVGSMNPIADFEALLDLSKSNRSKRGVAVHGMETQITTFLTSDSSFYRKAMQCLSHFRKRSIEILYSSQFNDFLTKLKTTLGETSDAWKAIENDGITLLSSDDDPTVSVTLAQARTFLYGDEQVDVSAAAASLPSQVKEMEQEDDMFAEFE</sequence>
<dbReference type="Pfam" id="PF08785">
    <property type="entry name" value="Ku_PK_bind"/>
    <property type="match status" value="1"/>
</dbReference>
<dbReference type="InterPro" id="IPR005161">
    <property type="entry name" value="Ku_N"/>
</dbReference>
<dbReference type="Gene3D" id="2.40.290.10">
    <property type="match status" value="1"/>
</dbReference>
<dbReference type="SMART" id="SM00559">
    <property type="entry name" value="Ku78"/>
    <property type="match status" value="1"/>
</dbReference>
<evidence type="ECO:0000256" key="2">
    <source>
        <dbReference type="ARBA" id="ARBA00004286"/>
    </source>
</evidence>
<dbReference type="Pfam" id="PF03731">
    <property type="entry name" value="Ku_N"/>
    <property type="match status" value="1"/>
</dbReference>
<dbReference type="GO" id="GO:0016787">
    <property type="term" value="F:hydrolase activity"/>
    <property type="evidence" value="ECO:0007669"/>
    <property type="project" value="UniProtKB-KW"/>
</dbReference>
<accession>K3X675</accession>
<feature type="compositionally biased region" description="Acidic residues" evidence="14">
    <location>
        <begin position="199"/>
        <end position="210"/>
    </location>
</feature>
<dbReference type="GO" id="GO:0000723">
    <property type="term" value="P:telomere maintenance"/>
    <property type="evidence" value="ECO:0007669"/>
    <property type="project" value="InterPro"/>
</dbReference>
<dbReference type="GO" id="GO:0004386">
    <property type="term" value="F:helicase activity"/>
    <property type="evidence" value="ECO:0007669"/>
    <property type="project" value="UniProtKB-KW"/>
</dbReference>
<feature type="region of interest" description="Disordered" evidence="14">
    <location>
        <begin position="192"/>
        <end position="220"/>
    </location>
</feature>
<evidence type="ECO:0000256" key="14">
    <source>
        <dbReference type="SAM" id="MobiDB-lite"/>
    </source>
</evidence>
<organism evidence="16 17">
    <name type="scientific">Globisporangium ultimum (strain ATCC 200006 / CBS 805.95 / DAOM BR144)</name>
    <name type="common">Pythium ultimum</name>
    <dbReference type="NCBI Taxonomy" id="431595"/>
    <lineage>
        <taxon>Eukaryota</taxon>
        <taxon>Sar</taxon>
        <taxon>Stramenopiles</taxon>
        <taxon>Oomycota</taxon>
        <taxon>Peronosporomycetes</taxon>
        <taxon>Pythiales</taxon>
        <taxon>Pythiaceae</taxon>
        <taxon>Globisporangium</taxon>
    </lineage>
</organism>
<evidence type="ECO:0000256" key="4">
    <source>
        <dbReference type="ARBA" id="ARBA00022454"/>
    </source>
</evidence>
<dbReference type="eggNOG" id="KOG2326">
    <property type="taxonomic scope" value="Eukaryota"/>
</dbReference>
<dbReference type="STRING" id="431595.K3X675"/>
<dbReference type="InParanoid" id="K3X675"/>
<feature type="region of interest" description="Disordered" evidence="14">
    <location>
        <begin position="578"/>
        <end position="610"/>
    </location>
</feature>
<evidence type="ECO:0000256" key="11">
    <source>
        <dbReference type="ARBA" id="ARBA00023172"/>
    </source>
</evidence>
<evidence type="ECO:0000313" key="17">
    <source>
        <dbReference type="Proteomes" id="UP000019132"/>
    </source>
</evidence>
<keyword evidence="9" id="KW-0067">ATP-binding</keyword>
<keyword evidence="11" id="KW-0233">DNA recombination</keyword>
<dbReference type="AlphaFoldDB" id="K3X675"/>
<evidence type="ECO:0000256" key="8">
    <source>
        <dbReference type="ARBA" id="ARBA00022806"/>
    </source>
</evidence>
<dbReference type="GO" id="GO:0043564">
    <property type="term" value="C:Ku70:Ku80 complex"/>
    <property type="evidence" value="ECO:0007669"/>
    <property type="project" value="InterPro"/>
</dbReference>
<reference evidence="16" key="3">
    <citation type="submission" date="2015-02" db="UniProtKB">
        <authorList>
            <consortium name="EnsemblProtists"/>
        </authorList>
    </citation>
    <scope>IDENTIFICATION</scope>
    <source>
        <strain evidence="16">DAOM BR144</strain>
    </source>
</reference>
<dbReference type="InterPro" id="IPR014893">
    <property type="entry name" value="Ku_PK_bind"/>
</dbReference>
<dbReference type="EnsemblProtists" id="PYU1_T012724">
    <property type="protein sequence ID" value="PYU1_T012724"/>
    <property type="gene ID" value="PYU1_G012698"/>
</dbReference>
<dbReference type="GO" id="GO:0003690">
    <property type="term" value="F:double-stranded DNA binding"/>
    <property type="evidence" value="ECO:0007669"/>
    <property type="project" value="TreeGrafter"/>
</dbReference>
<dbReference type="Proteomes" id="UP000019132">
    <property type="component" value="Unassembled WGS sequence"/>
</dbReference>
<keyword evidence="8" id="KW-0347">Helicase</keyword>
<evidence type="ECO:0000259" key="15">
    <source>
        <dbReference type="PROSITE" id="PS50234"/>
    </source>
</evidence>
<dbReference type="Gene3D" id="1.25.40.240">
    <property type="entry name" value="Ku, C-terminal domain"/>
    <property type="match status" value="1"/>
</dbReference>
<dbReference type="GO" id="GO:0006303">
    <property type="term" value="P:double-strand break repair via nonhomologous end joining"/>
    <property type="evidence" value="ECO:0007669"/>
    <property type="project" value="InterPro"/>
</dbReference>
<proteinExistence type="inferred from homology"/>
<evidence type="ECO:0000313" key="16">
    <source>
        <dbReference type="EnsemblProtists" id="PYU1_T012724"/>
    </source>
</evidence>
<evidence type="ECO:0000256" key="3">
    <source>
        <dbReference type="ARBA" id="ARBA00007726"/>
    </source>
</evidence>
<evidence type="ECO:0000256" key="9">
    <source>
        <dbReference type="ARBA" id="ARBA00022840"/>
    </source>
</evidence>
<dbReference type="PANTHER" id="PTHR12604">
    <property type="entry name" value="KU AUTOANTIGEN DNA HELICASE"/>
    <property type="match status" value="1"/>
</dbReference>
<dbReference type="SUPFAM" id="SSF101420">
    <property type="entry name" value="C-terminal domain of Ku80"/>
    <property type="match status" value="1"/>
</dbReference>
<keyword evidence="12" id="KW-0234">DNA repair</keyword>
<dbReference type="GO" id="GO:0006310">
    <property type="term" value="P:DNA recombination"/>
    <property type="evidence" value="ECO:0007669"/>
    <property type="project" value="UniProtKB-KW"/>
</dbReference>